<comment type="caution">
    <text evidence="2">The sequence shown here is derived from an EMBL/GenBank/DDBJ whole genome shotgun (WGS) entry which is preliminary data.</text>
</comment>
<evidence type="ECO:0000313" key="3">
    <source>
        <dbReference type="Proteomes" id="UP001595075"/>
    </source>
</evidence>
<feature type="compositionally biased region" description="Basic and acidic residues" evidence="1">
    <location>
        <begin position="917"/>
        <end position="937"/>
    </location>
</feature>
<feature type="region of interest" description="Disordered" evidence="1">
    <location>
        <begin position="232"/>
        <end position="264"/>
    </location>
</feature>
<feature type="compositionally biased region" description="Basic and acidic residues" evidence="1">
    <location>
        <begin position="662"/>
        <end position="676"/>
    </location>
</feature>
<feature type="compositionally biased region" description="Low complexity" evidence="1">
    <location>
        <begin position="765"/>
        <end position="774"/>
    </location>
</feature>
<evidence type="ECO:0000256" key="1">
    <source>
        <dbReference type="SAM" id="MobiDB-lite"/>
    </source>
</evidence>
<feature type="compositionally biased region" description="Polar residues" evidence="1">
    <location>
        <begin position="232"/>
        <end position="249"/>
    </location>
</feature>
<reference evidence="2 3" key="1">
    <citation type="journal article" date="2024" name="Commun. Biol.">
        <title>Comparative genomic analysis of thermophilic fungi reveals convergent evolutionary adaptations and gene losses.</title>
        <authorList>
            <person name="Steindorff A.S."/>
            <person name="Aguilar-Pontes M.V."/>
            <person name="Robinson A.J."/>
            <person name="Andreopoulos B."/>
            <person name="LaButti K."/>
            <person name="Kuo A."/>
            <person name="Mondo S."/>
            <person name="Riley R."/>
            <person name="Otillar R."/>
            <person name="Haridas S."/>
            <person name="Lipzen A."/>
            <person name="Grimwood J."/>
            <person name="Schmutz J."/>
            <person name="Clum A."/>
            <person name="Reid I.D."/>
            <person name="Moisan M.C."/>
            <person name="Butler G."/>
            <person name="Nguyen T.T.M."/>
            <person name="Dewar K."/>
            <person name="Conant G."/>
            <person name="Drula E."/>
            <person name="Henrissat B."/>
            <person name="Hansel C."/>
            <person name="Singer S."/>
            <person name="Hutchinson M.I."/>
            <person name="de Vries R.P."/>
            <person name="Natvig D.O."/>
            <person name="Powell A.J."/>
            <person name="Tsang A."/>
            <person name="Grigoriev I.V."/>
        </authorList>
    </citation>
    <scope>NUCLEOTIDE SEQUENCE [LARGE SCALE GENOMIC DNA]</scope>
    <source>
        <strain evidence="2 3">CBS 494.80</strain>
    </source>
</reference>
<feature type="compositionally biased region" description="Basic and acidic residues" evidence="1">
    <location>
        <begin position="799"/>
        <end position="808"/>
    </location>
</feature>
<feature type="region of interest" description="Disordered" evidence="1">
    <location>
        <begin position="51"/>
        <end position="72"/>
    </location>
</feature>
<dbReference type="Proteomes" id="UP001595075">
    <property type="component" value="Unassembled WGS sequence"/>
</dbReference>
<feature type="compositionally biased region" description="Acidic residues" evidence="1">
    <location>
        <begin position="858"/>
        <end position="876"/>
    </location>
</feature>
<feature type="compositionally biased region" description="Basic and acidic residues" evidence="1">
    <location>
        <begin position="884"/>
        <end position="898"/>
    </location>
</feature>
<gene>
    <name evidence="2" type="ORF">VTL71DRAFT_13928</name>
</gene>
<feature type="region of interest" description="Disordered" evidence="1">
    <location>
        <begin position="590"/>
        <end position="950"/>
    </location>
</feature>
<keyword evidence="3" id="KW-1185">Reference proteome</keyword>
<sequence>MIATPSWLKAKRSSLFTFFPLQIVEFGKLNSYSDPDGVKDLCQICQSFRPNRVSSDTEDSSSSDEERILPPGTPYLTKINGKLVWARKKTPKPVNNPVQDLLGEAFGSRAVIVRRRSRSLERPATRVDFGNGPPAQPQQIAYSAPLPQQAFPAVMPPMAHYPHHPPQFSPQFPPHFQLQPTPHSVQQSVQKPPHPLRVYIPQQPPAPAPLFVQRSPTEKEKEQLKVFDAHFNQSVRPHSTRVTSASSEESQGKEKDKLQEKTSQPTAIALEESSVKVKIAVTKHVCGDCGRLRSRKYHHDHPLKPGEIPEVAFCRKCQKDVSSTSESSDTEVVGKVKTSKKKVKKSKKAKKAKPEMKPLESSDDGDQPSEHPEPGSPKSHGPDQPKPNLSQQLQPTVEQAPAEEYIIVEEEFSDHERQTRGRSKSRLSKEHEARRRPLSPITSQLSAPRSRSNSYIRPSPYEYSRNAAPPVEIHEGFRDTIRRKSPRIQYRYVEVVPNHDNFKRKEPPLARKGSIRFVDEIVYEKEAPLRQYQESGGAHGTVLPYQAYSADEPESVARSYHARDRDFEDDAFSQGPLSSRQDNFDVHEEAVRVPTSRHNSLAVTDTVSSLRSSDARRRRRRERAPPGASDTQPWEQPHVIHPESDDEVVVVTETFEYRKRKPNQDEEERRKQEYLDRATMSPRRTSHFSVEEAASYYEDDWSKPEAEFTMPSIIGKPYQAYQSDQPSNPKKGYRRDRHPDSEPTESEASSVYTESARRVPPRSPSPRSSSYSPPENNWSGIKHTNWGDESLHPSVSGSEHARRQERASRSPPVDNPRRRPSNSTARPAFVREATDGGTEKTLVLSPRLWSARSRDAYDDVSESDFSEPENRDDFDDYSISNVSDAEREAEAEGRHVTFRDTPSLRSVRDNWTASENHSQRSRSEYDNGSREGRKGGSDWEEGDRDGGDGW</sequence>
<feature type="region of interest" description="Disordered" evidence="1">
    <location>
        <begin position="323"/>
        <end position="467"/>
    </location>
</feature>
<name>A0ABR4CMC7_9HELO</name>
<evidence type="ECO:0000313" key="2">
    <source>
        <dbReference type="EMBL" id="KAL2070902.1"/>
    </source>
</evidence>
<feature type="compositionally biased region" description="Basic and acidic residues" evidence="1">
    <location>
        <begin position="250"/>
        <end position="260"/>
    </location>
</feature>
<organism evidence="2 3">
    <name type="scientific">Oculimacula yallundae</name>
    <dbReference type="NCBI Taxonomy" id="86028"/>
    <lineage>
        <taxon>Eukaryota</taxon>
        <taxon>Fungi</taxon>
        <taxon>Dikarya</taxon>
        <taxon>Ascomycota</taxon>
        <taxon>Pezizomycotina</taxon>
        <taxon>Leotiomycetes</taxon>
        <taxon>Helotiales</taxon>
        <taxon>Ploettnerulaceae</taxon>
        <taxon>Oculimacula</taxon>
    </lineage>
</organism>
<dbReference type="EMBL" id="JAZHXI010000006">
    <property type="protein sequence ID" value="KAL2070902.1"/>
    <property type="molecule type" value="Genomic_DNA"/>
</dbReference>
<feature type="compositionally biased region" description="Polar residues" evidence="1">
    <location>
        <begin position="387"/>
        <end position="397"/>
    </location>
</feature>
<feature type="compositionally biased region" description="Polar residues" evidence="1">
    <location>
        <begin position="596"/>
        <end position="607"/>
    </location>
</feature>
<proteinExistence type="predicted"/>
<feature type="compositionally biased region" description="Basic residues" evidence="1">
    <location>
        <begin position="337"/>
        <end position="351"/>
    </location>
</feature>
<feature type="compositionally biased region" description="Polar residues" evidence="1">
    <location>
        <begin position="440"/>
        <end position="456"/>
    </location>
</feature>
<protein>
    <submittedName>
        <fullName evidence="2">Uncharacterized protein</fullName>
    </submittedName>
</protein>
<feature type="compositionally biased region" description="Low complexity" evidence="1">
    <location>
        <begin position="323"/>
        <end position="336"/>
    </location>
</feature>
<accession>A0ABR4CMC7</accession>